<organism evidence="2 3">
    <name type="scientific">Marinicauda salina</name>
    <dbReference type="NCBI Taxonomy" id="2135793"/>
    <lineage>
        <taxon>Bacteria</taxon>
        <taxon>Pseudomonadati</taxon>
        <taxon>Pseudomonadota</taxon>
        <taxon>Alphaproteobacteria</taxon>
        <taxon>Maricaulales</taxon>
        <taxon>Maricaulaceae</taxon>
        <taxon>Marinicauda</taxon>
    </lineage>
</organism>
<proteinExistence type="predicted"/>
<keyword evidence="1" id="KW-1133">Transmembrane helix</keyword>
<evidence type="ECO:0000313" key="3">
    <source>
        <dbReference type="Proteomes" id="UP000245168"/>
    </source>
</evidence>
<feature type="transmembrane region" description="Helical" evidence="1">
    <location>
        <begin position="23"/>
        <end position="45"/>
    </location>
</feature>
<gene>
    <name evidence="2" type="ORF">DDZ18_03070</name>
</gene>
<keyword evidence="1" id="KW-0812">Transmembrane</keyword>
<evidence type="ECO:0000313" key="2">
    <source>
        <dbReference type="EMBL" id="PWE18600.1"/>
    </source>
</evidence>
<protein>
    <submittedName>
        <fullName evidence="2">Uncharacterized protein</fullName>
    </submittedName>
</protein>
<name>A0A2U2BX83_9PROT</name>
<dbReference type="EMBL" id="QEXV01000001">
    <property type="protein sequence ID" value="PWE18600.1"/>
    <property type="molecule type" value="Genomic_DNA"/>
</dbReference>
<comment type="caution">
    <text evidence="2">The sequence shown here is derived from an EMBL/GenBank/DDBJ whole genome shotgun (WGS) entry which is preliminary data.</text>
</comment>
<sequence length="95" mass="10126">MQLVKPTLFRAARLWWSIAWRSAAFGLAGGLIAAVFIAVIGVIAGASDETLAQWAQGAGFLIATPSCIYAAYSRIGKACGDFRLVLVRVDDPLEI</sequence>
<dbReference type="Proteomes" id="UP000245168">
    <property type="component" value="Unassembled WGS sequence"/>
</dbReference>
<feature type="transmembrane region" description="Helical" evidence="1">
    <location>
        <begin position="51"/>
        <end position="72"/>
    </location>
</feature>
<keyword evidence="1" id="KW-0472">Membrane</keyword>
<dbReference type="AlphaFoldDB" id="A0A2U2BX83"/>
<keyword evidence="3" id="KW-1185">Reference proteome</keyword>
<dbReference type="RefSeq" id="WP_109251874.1">
    <property type="nucleotide sequence ID" value="NZ_QEXV01000001.1"/>
</dbReference>
<evidence type="ECO:0000256" key="1">
    <source>
        <dbReference type="SAM" id="Phobius"/>
    </source>
</evidence>
<reference evidence="3" key="1">
    <citation type="submission" date="2018-05" db="EMBL/GenBank/DDBJ databases">
        <authorList>
            <person name="Liu B.-T."/>
        </authorList>
    </citation>
    <scope>NUCLEOTIDE SEQUENCE [LARGE SCALE GENOMIC DNA]</scope>
    <source>
        <strain evidence="3">WD6-1</strain>
    </source>
</reference>
<accession>A0A2U2BX83</accession>